<keyword evidence="2" id="KW-1185">Reference proteome</keyword>
<dbReference type="OrthoDB" id="2394218at2759"/>
<evidence type="ECO:0000313" key="1">
    <source>
        <dbReference type="EMBL" id="KAH6697107.1"/>
    </source>
</evidence>
<sequence length="560" mass="62093">MSRRSSSVGRRPSVNVHPPDLVIGIDFGMTGTAVAYASGLDKEVKVLKSWQDASNDCDKVPTAVAYKGDELVGWGFGVRDQENTAVVVKAFKGVIDQRVLAHFKTQNPHLDNQMTRYDTTAWLQDYLEQLRKHLESRLQSALPQGMSWDQSEILYLFSYPATWDHDTQSTFKKTIGKAGFDASGPHRIKVTMNEAKAAVASVFANKTLPSPGEHLIVVDIGGGMSDVGVFAVQPDKDKGPIPHLEPKFHECGINIGSSKIDEVFENKVKERLKPAIRKMVAKDVADTTVEALAAAAIRKVSGHESYLAAKHGYGGPKGSHLVRPDFPVPDAALIGDQNWKESICPLFFNKDELFGPAYESQCKEIWKLLLVCMKTLDSKDPAKGGDNDTLDLPSLKEKKLRIVLSGGMGKSPYVQDFLRKKLSELRIETPLDVADKPQLVVCRGLVESELRHLRDEDIWMYRAKVSYGVILRRAGGQEVSTTIVVSKDAQVETRQIIKVQIRIPTDDYETCELYLAQFPDHSVPRRYSFTRPNYGTARIVGPVLSSNHTGRPPVEAEIQG</sequence>
<proteinExistence type="predicted"/>
<organism evidence="1 2">
    <name type="scientific">Plectosphaerella plurivora</name>
    <dbReference type="NCBI Taxonomy" id="936078"/>
    <lineage>
        <taxon>Eukaryota</taxon>
        <taxon>Fungi</taxon>
        <taxon>Dikarya</taxon>
        <taxon>Ascomycota</taxon>
        <taxon>Pezizomycotina</taxon>
        <taxon>Sordariomycetes</taxon>
        <taxon>Hypocreomycetidae</taxon>
        <taxon>Glomerellales</taxon>
        <taxon>Plectosphaerellaceae</taxon>
        <taxon>Plectosphaerella</taxon>
    </lineage>
</organism>
<accession>A0A9P8VMD3</accession>
<dbReference type="AlphaFoldDB" id="A0A9P8VMD3"/>
<name>A0A9P8VMD3_9PEZI</name>
<evidence type="ECO:0000313" key="2">
    <source>
        <dbReference type="Proteomes" id="UP000770015"/>
    </source>
</evidence>
<protein>
    <submittedName>
        <fullName evidence="1">Uncharacterized protein</fullName>
    </submittedName>
</protein>
<dbReference type="SUPFAM" id="SSF53067">
    <property type="entry name" value="Actin-like ATPase domain"/>
    <property type="match status" value="1"/>
</dbReference>
<dbReference type="CDD" id="cd10170">
    <property type="entry name" value="ASKHA_NBD_HSP70"/>
    <property type="match status" value="1"/>
</dbReference>
<dbReference type="InterPro" id="IPR043129">
    <property type="entry name" value="ATPase_NBD"/>
</dbReference>
<dbReference type="EMBL" id="JAGSXJ010000001">
    <property type="protein sequence ID" value="KAH6697107.1"/>
    <property type="molecule type" value="Genomic_DNA"/>
</dbReference>
<dbReference type="PANTHER" id="PTHR42749:SF1">
    <property type="entry name" value="CELL SHAPE-DETERMINING PROTEIN MREB"/>
    <property type="match status" value="1"/>
</dbReference>
<gene>
    <name evidence="1" type="ORF">F5X68DRAFT_238449</name>
</gene>
<comment type="caution">
    <text evidence="1">The sequence shown here is derived from an EMBL/GenBank/DDBJ whole genome shotgun (WGS) entry which is preliminary data.</text>
</comment>
<dbReference type="Gene3D" id="3.30.420.40">
    <property type="match status" value="1"/>
</dbReference>
<dbReference type="Proteomes" id="UP000770015">
    <property type="component" value="Unassembled WGS sequence"/>
</dbReference>
<reference evidence="1" key="1">
    <citation type="journal article" date="2021" name="Nat. Commun.">
        <title>Genetic determinants of endophytism in the Arabidopsis root mycobiome.</title>
        <authorList>
            <person name="Mesny F."/>
            <person name="Miyauchi S."/>
            <person name="Thiergart T."/>
            <person name="Pickel B."/>
            <person name="Atanasova L."/>
            <person name="Karlsson M."/>
            <person name="Huettel B."/>
            <person name="Barry K.W."/>
            <person name="Haridas S."/>
            <person name="Chen C."/>
            <person name="Bauer D."/>
            <person name="Andreopoulos W."/>
            <person name="Pangilinan J."/>
            <person name="LaButti K."/>
            <person name="Riley R."/>
            <person name="Lipzen A."/>
            <person name="Clum A."/>
            <person name="Drula E."/>
            <person name="Henrissat B."/>
            <person name="Kohler A."/>
            <person name="Grigoriev I.V."/>
            <person name="Martin F.M."/>
            <person name="Hacquard S."/>
        </authorList>
    </citation>
    <scope>NUCLEOTIDE SEQUENCE</scope>
    <source>
        <strain evidence="1">MPI-SDFR-AT-0117</strain>
    </source>
</reference>
<dbReference type="PANTHER" id="PTHR42749">
    <property type="entry name" value="CELL SHAPE-DETERMINING PROTEIN MREB"/>
    <property type="match status" value="1"/>
</dbReference>